<accession>A0A2W7QY44</accession>
<dbReference type="InterPro" id="IPR012867">
    <property type="entry name" value="DUF1648"/>
</dbReference>
<feature type="transmembrane region" description="Helical" evidence="1">
    <location>
        <begin position="174"/>
        <end position="192"/>
    </location>
</feature>
<protein>
    <submittedName>
        <fullName evidence="3">Uncharacterized protein DUF1648</fullName>
    </submittedName>
</protein>
<feature type="domain" description="DUF1648" evidence="2">
    <location>
        <begin position="58"/>
        <end position="102"/>
    </location>
</feature>
<dbReference type="Pfam" id="PF07853">
    <property type="entry name" value="DUF1648"/>
    <property type="match status" value="1"/>
</dbReference>
<reference evidence="3 4" key="1">
    <citation type="submission" date="2018-06" db="EMBL/GenBank/DDBJ databases">
        <title>Genomic Encyclopedia of Archaeal and Bacterial Type Strains, Phase II (KMG-II): from individual species to whole genera.</title>
        <authorList>
            <person name="Goeker M."/>
        </authorList>
    </citation>
    <scope>NUCLEOTIDE SEQUENCE [LARGE SCALE GENOMIC DNA]</scope>
    <source>
        <strain evidence="3 4">DSM 22686</strain>
    </source>
</reference>
<feature type="transmembrane region" description="Helical" evidence="1">
    <location>
        <begin position="90"/>
        <end position="113"/>
    </location>
</feature>
<dbReference type="EMBL" id="QKZU01000012">
    <property type="protein sequence ID" value="PZX53438.1"/>
    <property type="molecule type" value="Genomic_DNA"/>
</dbReference>
<feature type="transmembrane region" description="Helical" evidence="1">
    <location>
        <begin position="49"/>
        <end position="70"/>
    </location>
</feature>
<dbReference type="AlphaFoldDB" id="A0A2W7QY44"/>
<organism evidence="3 4">
    <name type="scientific">Algoriphagus ratkowskyi</name>
    <dbReference type="NCBI Taxonomy" id="57028"/>
    <lineage>
        <taxon>Bacteria</taxon>
        <taxon>Pseudomonadati</taxon>
        <taxon>Bacteroidota</taxon>
        <taxon>Cytophagia</taxon>
        <taxon>Cytophagales</taxon>
        <taxon>Cyclobacteriaceae</taxon>
        <taxon>Algoriphagus</taxon>
    </lineage>
</organism>
<feature type="transmembrane region" description="Helical" evidence="1">
    <location>
        <begin position="144"/>
        <end position="162"/>
    </location>
</feature>
<name>A0A2W7QY44_9BACT</name>
<keyword evidence="1" id="KW-0472">Membrane</keyword>
<dbReference type="Proteomes" id="UP000249115">
    <property type="component" value="Unassembled WGS sequence"/>
</dbReference>
<evidence type="ECO:0000256" key="1">
    <source>
        <dbReference type="SAM" id="Phobius"/>
    </source>
</evidence>
<comment type="caution">
    <text evidence="3">The sequence shown here is derived from an EMBL/GenBank/DDBJ whole genome shotgun (WGS) entry which is preliminary data.</text>
</comment>
<sequence length="204" mass="23073">MDLVAVVAEAGKSDFNVTAIRYANYISKAEIQKMSERPQLKLKLGPADIMLEMLGSLAILALWGLVISHYSSLPDSIPVHFNAEGLPDRFGGKANLFLVPIMSTFTFFGLTFLNRFPEIFNYPVEITGVSALVQYRNMTRMIRYLKMILVVIFGFIVFKNIQVAYGNQEGLGDWFLPIALAFLFLPLIYFISNSFRINKKLQSK</sequence>
<evidence type="ECO:0000259" key="2">
    <source>
        <dbReference type="Pfam" id="PF07853"/>
    </source>
</evidence>
<evidence type="ECO:0000313" key="3">
    <source>
        <dbReference type="EMBL" id="PZX53438.1"/>
    </source>
</evidence>
<keyword evidence="1" id="KW-0812">Transmembrane</keyword>
<gene>
    <name evidence="3" type="ORF">LV84_03162</name>
</gene>
<keyword evidence="1" id="KW-1133">Transmembrane helix</keyword>
<evidence type="ECO:0000313" key="4">
    <source>
        <dbReference type="Proteomes" id="UP000249115"/>
    </source>
</evidence>
<proteinExistence type="predicted"/>